<protein>
    <submittedName>
        <fullName evidence="1">Uncharacterized protein</fullName>
    </submittedName>
</protein>
<accession>A0A2N9H4M9</accession>
<proteinExistence type="predicted"/>
<dbReference type="EMBL" id="OIVN01003201">
    <property type="protein sequence ID" value="SPD09447.1"/>
    <property type="molecule type" value="Genomic_DNA"/>
</dbReference>
<reference evidence="1" key="1">
    <citation type="submission" date="2018-02" db="EMBL/GenBank/DDBJ databases">
        <authorList>
            <person name="Cohen D.B."/>
            <person name="Kent A.D."/>
        </authorList>
    </citation>
    <scope>NUCLEOTIDE SEQUENCE</scope>
</reference>
<name>A0A2N9H4M9_FAGSY</name>
<gene>
    <name evidence="1" type="ORF">FSB_LOCUS37329</name>
</gene>
<sequence length="84" mass="9188">MFPRGVHYHVGAVLHVLKFAMDMGFHDIIIEGPVASCLKTSPYSSVGGSVADMWIDTVVVLQQRFNWFEVSNSSGECNGCYGSC</sequence>
<dbReference type="AlphaFoldDB" id="A0A2N9H4M9"/>
<evidence type="ECO:0000313" key="1">
    <source>
        <dbReference type="EMBL" id="SPD09447.1"/>
    </source>
</evidence>
<organism evidence="1">
    <name type="scientific">Fagus sylvatica</name>
    <name type="common">Beechnut</name>
    <dbReference type="NCBI Taxonomy" id="28930"/>
    <lineage>
        <taxon>Eukaryota</taxon>
        <taxon>Viridiplantae</taxon>
        <taxon>Streptophyta</taxon>
        <taxon>Embryophyta</taxon>
        <taxon>Tracheophyta</taxon>
        <taxon>Spermatophyta</taxon>
        <taxon>Magnoliopsida</taxon>
        <taxon>eudicotyledons</taxon>
        <taxon>Gunneridae</taxon>
        <taxon>Pentapetalae</taxon>
        <taxon>rosids</taxon>
        <taxon>fabids</taxon>
        <taxon>Fagales</taxon>
        <taxon>Fagaceae</taxon>
        <taxon>Fagus</taxon>
    </lineage>
</organism>